<dbReference type="EMBL" id="JARJCW010000011">
    <property type="protein sequence ID" value="KAJ7219080.1"/>
    <property type="molecule type" value="Genomic_DNA"/>
</dbReference>
<name>A0AAD6VQK7_9AGAR</name>
<sequence>ASCFEGIQLAETRIEQRKPPLSPSLEHLGDLREQSEVVSVPAPAAITSKESVVNASSSSQLSGPEPRVRNENVAGAYSSFTPSDPEPPMPKGYGAEVVDAITTPKASNSLLSCSSSSRESELGQVLDASSIKLYSDERPTLLSANDAIPVRSSSSPTMLGRAQTLRPDTAVSAPLLSDFNPVQSLNLDVPYAPVSSPFPPGCTAVKDNEPPSSTGSVLACFPSTNGAHTNKPFPEKVAPAFQPLVDVLVKYIANGVTRPLRSLVWYDLAAVGLVKALCAEAGVTHFNDYTALAEQEGIIQMGSSNSEDWISLKPVAAETNKSTPIHRPSGSTAPFVSRPSLKNVPPAFQPLVDVLEKHRAKGVMRPLRDTVMSDVVGVKTLYTNAGVKKFGPFAQLAMKARIIEMGSSDGKVWISFHRDLR</sequence>
<organism evidence="2 3">
    <name type="scientific">Mycena pura</name>
    <dbReference type="NCBI Taxonomy" id="153505"/>
    <lineage>
        <taxon>Eukaryota</taxon>
        <taxon>Fungi</taxon>
        <taxon>Dikarya</taxon>
        <taxon>Basidiomycota</taxon>
        <taxon>Agaricomycotina</taxon>
        <taxon>Agaricomycetes</taxon>
        <taxon>Agaricomycetidae</taxon>
        <taxon>Agaricales</taxon>
        <taxon>Marasmiineae</taxon>
        <taxon>Mycenaceae</taxon>
        <taxon>Mycena</taxon>
    </lineage>
</organism>
<feature type="non-terminal residue" evidence="2">
    <location>
        <position position="1"/>
    </location>
</feature>
<gene>
    <name evidence="2" type="ORF">GGX14DRAFT_434512</name>
</gene>
<reference evidence="2" key="1">
    <citation type="submission" date="2023-03" db="EMBL/GenBank/DDBJ databases">
        <title>Massive genome expansion in bonnet fungi (Mycena s.s.) driven by repeated elements and novel gene families across ecological guilds.</title>
        <authorList>
            <consortium name="Lawrence Berkeley National Laboratory"/>
            <person name="Harder C.B."/>
            <person name="Miyauchi S."/>
            <person name="Viragh M."/>
            <person name="Kuo A."/>
            <person name="Thoen E."/>
            <person name="Andreopoulos B."/>
            <person name="Lu D."/>
            <person name="Skrede I."/>
            <person name="Drula E."/>
            <person name="Henrissat B."/>
            <person name="Morin E."/>
            <person name="Kohler A."/>
            <person name="Barry K."/>
            <person name="LaButti K."/>
            <person name="Morin E."/>
            <person name="Salamov A."/>
            <person name="Lipzen A."/>
            <person name="Mereny Z."/>
            <person name="Hegedus B."/>
            <person name="Baldrian P."/>
            <person name="Stursova M."/>
            <person name="Weitz H."/>
            <person name="Taylor A."/>
            <person name="Grigoriev I.V."/>
            <person name="Nagy L.G."/>
            <person name="Martin F."/>
            <person name="Kauserud H."/>
        </authorList>
    </citation>
    <scope>NUCLEOTIDE SEQUENCE</scope>
    <source>
        <strain evidence="2">9144</strain>
    </source>
</reference>
<proteinExistence type="predicted"/>
<comment type="caution">
    <text evidence="2">The sequence shown here is derived from an EMBL/GenBank/DDBJ whole genome shotgun (WGS) entry which is preliminary data.</text>
</comment>
<dbReference type="AlphaFoldDB" id="A0AAD6VQK7"/>
<accession>A0AAD6VQK7</accession>
<evidence type="ECO:0000313" key="3">
    <source>
        <dbReference type="Proteomes" id="UP001219525"/>
    </source>
</evidence>
<feature type="compositionally biased region" description="Low complexity" evidence="1">
    <location>
        <begin position="49"/>
        <end position="62"/>
    </location>
</feature>
<evidence type="ECO:0000313" key="2">
    <source>
        <dbReference type="EMBL" id="KAJ7219080.1"/>
    </source>
</evidence>
<dbReference type="Proteomes" id="UP001219525">
    <property type="component" value="Unassembled WGS sequence"/>
</dbReference>
<evidence type="ECO:0000256" key="1">
    <source>
        <dbReference type="SAM" id="MobiDB-lite"/>
    </source>
</evidence>
<keyword evidence="3" id="KW-1185">Reference proteome</keyword>
<feature type="region of interest" description="Disordered" evidence="1">
    <location>
        <begin position="49"/>
        <end position="88"/>
    </location>
</feature>
<protein>
    <submittedName>
        <fullName evidence="2">Uncharacterized protein</fullName>
    </submittedName>
</protein>